<feature type="transmembrane region" description="Helical" evidence="6">
    <location>
        <begin position="233"/>
        <end position="253"/>
    </location>
</feature>
<evidence type="ECO:0000256" key="1">
    <source>
        <dbReference type="ARBA" id="ARBA00004651"/>
    </source>
</evidence>
<evidence type="ECO:0000313" key="9">
    <source>
        <dbReference type="Proteomes" id="UP001344632"/>
    </source>
</evidence>
<dbReference type="CDD" id="cd17321">
    <property type="entry name" value="MFS_MMR_MDR_like"/>
    <property type="match status" value="1"/>
</dbReference>
<organism evidence="8 9">
    <name type="scientific">Paenibacillus dokdonensis</name>
    <dbReference type="NCBI Taxonomy" id="2567944"/>
    <lineage>
        <taxon>Bacteria</taxon>
        <taxon>Bacillati</taxon>
        <taxon>Bacillota</taxon>
        <taxon>Bacilli</taxon>
        <taxon>Bacillales</taxon>
        <taxon>Paenibacillaceae</taxon>
        <taxon>Paenibacillus</taxon>
    </lineage>
</organism>
<dbReference type="SUPFAM" id="SSF103473">
    <property type="entry name" value="MFS general substrate transporter"/>
    <property type="match status" value="1"/>
</dbReference>
<feature type="transmembrane region" description="Helical" evidence="6">
    <location>
        <begin position="501"/>
        <end position="522"/>
    </location>
</feature>
<comment type="caution">
    <text evidence="8">The sequence shown here is derived from an EMBL/GenBank/DDBJ whole genome shotgun (WGS) entry which is preliminary data.</text>
</comment>
<evidence type="ECO:0000256" key="3">
    <source>
        <dbReference type="ARBA" id="ARBA00022692"/>
    </source>
</evidence>
<dbReference type="Gene3D" id="1.20.1250.20">
    <property type="entry name" value="MFS general substrate transporter like domains"/>
    <property type="match status" value="1"/>
</dbReference>
<keyword evidence="3 6" id="KW-0812">Transmembrane</keyword>
<dbReference type="Proteomes" id="UP001344632">
    <property type="component" value="Unassembled WGS sequence"/>
</dbReference>
<dbReference type="EMBL" id="JARLKZ010000029">
    <property type="protein sequence ID" value="MEC0243853.1"/>
    <property type="molecule type" value="Genomic_DNA"/>
</dbReference>
<evidence type="ECO:0000256" key="2">
    <source>
        <dbReference type="ARBA" id="ARBA00022448"/>
    </source>
</evidence>
<evidence type="ECO:0000256" key="4">
    <source>
        <dbReference type="ARBA" id="ARBA00022989"/>
    </source>
</evidence>
<feature type="transmembrane region" description="Helical" evidence="6">
    <location>
        <begin position="411"/>
        <end position="430"/>
    </location>
</feature>
<accession>A0ABU6GWT5</accession>
<feature type="transmembrane region" description="Helical" evidence="6">
    <location>
        <begin position="50"/>
        <end position="69"/>
    </location>
</feature>
<evidence type="ECO:0000259" key="7">
    <source>
        <dbReference type="PROSITE" id="PS50850"/>
    </source>
</evidence>
<comment type="subcellular location">
    <subcellularLocation>
        <location evidence="1">Cell membrane</location>
        <topology evidence="1">Multi-pass membrane protein</topology>
    </subcellularLocation>
</comment>
<feature type="transmembrane region" description="Helical" evidence="6">
    <location>
        <begin position="16"/>
        <end position="44"/>
    </location>
</feature>
<keyword evidence="9" id="KW-1185">Reference proteome</keyword>
<proteinExistence type="predicted"/>
<dbReference type="InterPro" id="IPR020846">
    <property type="entry name" value="MFS_dom"/>
</dbReference>
<dbReference type="InterPro" id="IPR011701">
    <property type="entry name" value="MFS"/>
</dbReference>
<feature type="transmembrane region" description="Helical" evidence="6">
    <location>
        <begin position="279"/>
        <end position="301"/>
    </location>
</feature>
<evidence type="ECO:0000313" key="8">
    <source>
        <dbReference type="EMBL" id="MEC0243853.1"/>
    </source>
</evidence>
<dbReference type="Pfam" id="PF07690">
    <property type="entry name" value="MFS_1"/>
    <property type="match status" value="1"/>
</dbReference>
<gene>
    <name evidence="8" type="ORF">P4H66_29000</name>
</gene>
<keyword evidence="5 6" id="KW-0472">Membrane</keyword>
<dbReference type="PANTHER" id="PTHR23501">
    <property type="entry name" value="MAJOR FACILITATOR SUPERFAMILY"/>
    <property type="match status" value="1"/>
</dbReference>
<dbReference type="Gene3D" id="1.20.1720.10">
    <property type="entry name" value="Multidrug resistance protein D"/>
    <property type="match status" value="1"/>
</dbReference>
<feature type="transmembrane region" description="Helical" evidence="6">
    <location>
        <begin position="367"/>
        <end position="390"/>
    </location>
</feature>
<keyword evidence="2" id="KW-0813">Transport</keyword>
<reference evidence="8 9" key="1">
    <citation type="submission" date="2023-03" db="EMBL/GenBank/DDBJ databases">
        <title>Bacillus Genome Sequencing.</title>
        <authorList>
            <person name="Dunlap C."/>
        </authorList>
    </citation>
    <scope>NUCLEOTIDE SEQUENCE [LARGE SCALE GENOMIC DNA]</scope>
    <source>
        <strain evidence="8 9">BD-525</strain>
    </source>
</reference>
<feature type="domain" description="Major facilitator superfamily (MFS) profile" evidence="7">
    <location>
        <begin position="15"/>
        <end position="527"/>
    </location>
</feature>
<feature type="transmembrane region" description="Helical" evidence="6">
    <location>
        <begin position="104"/>
        <end position="128"/>
    </location>
</feature>
<sequence>MCKGGYPVQKNMKVSLVIFAIGVFMAALDNGIITSSLTTLIYSFGVSPTWGAWTITLYTLGLAVSVPIAGKMSDRYGRKRLFMIEVIFFGTGSLLVALSPNFTFFLIARLIQALGGGGIFIIASSYVLSTFPRERHGRSLGMLGGMNGIASVLGPNIGSFILGATGNWHWLFLINVPIAVLLLIFGVRFIKEEQEHTRAKMDWTGISVLILGVLSLMYSFTNLDGVNVADSLLSWKFYVFFLAAIVLLVMFYYMERRLQHSGTEPVVPVNLLQQSTFRWTLFIAFFSGAILASVIFIPGFVEQYLDVSSTVAGYWFTPVALAAGIGAAGGGFLVDKKGPTWTIAVASSLGIIGFLLFALWVQNIWQMIIAGVFVGIGFGSMLGAPVNVLITEGASEKNKGIAVATSSLSRQIAMAIAPTIFAGFLARSFMNIGSHIKQGFAESGIQVPADAMQNYGPKGGAAGSGDYHSILEGFRSVPDEGVRNVLLNALHLTVKQGYNGLFWSALVFSALSLVSALILGAIRRKKAAKQEGSNA</sequence>
<dbReference type="PANTHER" id="PTHR23501:SF190">
    <property type="entry name" value="MAJOR FACILITATOR SUPERFAMILY MFS_1"/>
    <property type="match status" value="1"/>
</dbReference>
<feature type="transmembrane region" description="Helical" evidence="6">
    <location>
        <begin position="341"/>
        <end position="361"/>
    </location>
</feature>
<keyword evidence="4 6" id="KW-1133">Transmembrane helix</keyword>
<name>A0ABU6GWT5_9BACL</name>
<feature type="transmembrane region" description="Helical" evidence="6">
    <location>
        <begin position="168"/>
        <end position="190"/>
    </location>
</feature>
<evidence type="ECO:0000256" key="6">
    <source>
        <dbReference type="SAM" id="Phobius"/>
    </source>
</evidence>
<protein>
    <submittedName>
        <fullName evidence="8">MFS transporter</fullName>
    </submittedName>
</protein>
<evidence type="ECO:0000256" key="5">
    <source>
        <dbReference type="ARBA" id="ARBA00023136"/>
    </source>
</evidence>
<dbReference type="InterPro" id="IPR036259">
    <property type="entry name" value="MFS_trans_sf"/>
</dbReference>
<feature type="transmembrane region" description="Helical" evidence="6">
    <location>
        <begin position="140"/>
        <end position="162"/>
    </location>
</feature>
<feature type="transmembrane region" description="Helical" evidence="6">
    <location>
        <begin position="81"/>
        <end position="98"/>
    </location>
</feature>
<dbReference type="PROSITE" id="PS50850">
    <property type="entry name" value="MFS"/>
    <property type="match status" value="1"/>
</dbReference>
<feature type="transmembrane region" description="Helical" evidence="6">
    <location>
        <begin position="313"/>
        <end position="334"/>
    </location>
</feature>
<feature type="transmembrane region" description="Helical" evidence="6">
    <location>
        <begin position="202"/>
        <end position="221"/>
    </location>
</feature>